<dbReference type="InterPro" id="IPR014878">
    <property type="entry name" value="THAP4-like_heme-bd"/>
</dbReference>
<proteinExistence type="predicted"/>
<dbReference type="OrthoDB" id="9784808at2"/>
<dbReference type="Proteomes" id="UP000199595">
    <property type="component" value="Unassembled WGS sequence"/>
</dbReference>
<evidence type="ECO:0000259" key="1">
    <source>
        <dbReference type="Pfam" id="PF08768"/>
    </source>
</evidence>
<name>A0A1H2QZ14_9FLAO</name>
<protein>
    <recommendedName>
        <fullName evidence="1">THAP4-like heme-binding domain-containing protein</fullName>
    </recommendedName>
</protein>
<dbReference type="InterPro" id="IPR012674">
    <property type="entry name" value="Calycin"/>
</dbReference>
<dbReference type="Pfam" id="PF08768">
    <property type="entry name" value="THAP4_heme-bd"/>
    <property type="match status" value="1"/>
</dbReference>
<dbReference type="EMBL" id="FNNJ01000001">
    <property type="protein sequence ID" value="SDW12452.1"/>
    <property type="molecule type" value="Genomic_DNA"/>
</dbReference>
<dbReference type="Gene3D" id="2.40.128.20">
    <property type="match status" value="1"/>
</dbReference>
<organism evidence="2 3">
    <name type="scientific">Lutibacter oricola</name>
    <dbReference type="NCBI Taxonomy" id="762486"/>
    <lineage>
        <taxon>Bacteria</taxon>
        <taxon>Pseudomonadati</taxon>
        <taxon>Bacteroidota</taxon>
        <taxon>Flavobacteriia</taxon>
        <taxon>Flavobacteriales</taxon>
        <taxon>Flavobacteriaceae</taxon>
        <taxon>Lutibacter</taxon>
    </lineage>
</organism>
<evidence type="ECO:0000313" key="3">
    <source>
        <dbReference type="Proteomes" id="UP000199595"/>
    </source>
</evidence>
<dbReference type="RefSeq" id="WP_090118636.1">
    <property type="nucleotide sequence ID" value="NZ_FNNJ01000001.1"/>
</dbReference>
<feature type="domain" description="THAP4-like heme-binding" evidence="1">
    <location>
        <begin position="10"/>
        <end position="189"/>
    </location>
</feature>
<sequence>MEDTIVEVNYGPLKDLIGVWKGDKGMDVSPESDGIEENPYYETITITTDGDTSVTNAESQKLSTLHYRRLVRRKSNNNIFHDQTGYWMWDAENNVIMHSLNIPRAVSLLAGTKLSENNFKNGKLSFEIEAGIDNKDWGIIQSPFMKQKALTKNYKLKIEIENGKLKYEETTLLDIYGKEFEHTDTNELTLQ</sequence>
<gene>
    <name evidence="2" type="ORF">SAMN05444411_101113</name>
</gene>
<dbReference type="SUPFAM" id="SSF50814">
    <property type="entry name" value="Lipocalins"/>
    <property type="match status" value="1"/>
</dbReference>
<dbReference type="AlphaFoldDB" id="A0A1H2QZ14"/>
<keyword evidence="3" id="KW-1185">Reference proteome</keyword>
<evidence type="ECO:0000313" key="2">
    <source>
        <dbReference type="EMBL" id="SDW12452.1"/>
    </source>
</evidence>
<accession>A0A1H2QZ14</accession>
<reference evidence="2 3" key="1">
    <citation type="submission" date="2016-10" db="EMBL/GenBank/DDBJ databases">
        <authorList>
            <person name="de Groot N.N."/>
        </authorList>
    </citation>
    <scope>NUCLEOTIDE SEQUENCE [LARGE SCALE GENOMIC DNA]</scope>
    <source>
        <strain evidence="2 3">DSM 24956</strain>
    </source>
</reference>